<dbReference type="Proteomes" id="UP000681794">
    <property type="component" value="Chromosome"/>
</dbReference>
<sequence>MTAPDPEWVVDDEDVPDEATLFRRVPDQPDFLDVDLNGGPPRLGLGVFSYRDEDGMSVYVSSRMKDEEITDEELIDWKRVYLCRFPVATVRRADAAGPYPDGTAPVGSDTETAGGVILDVAAFPDDERVQRSHGLVRIPIPPKATGWRPMWNAFRIKLMQATHVKVAKSADWIVPTTNGNPARST</sequence>
<keyword evidence="2" id="KW-1185">Reference proteome</keyword>
<protein>
    <submittedName>
        <fullName evidence="1">Uncharacterized protein</fullName>
    </submittedName>
</protein>
<gene>
    <name evidence="1" type="ORF">KM842_12430</name>
</gene>
<name>A0ACD1E2Q5_9MICO</name>
<accession>A0ACD1E2Q5</accession>
<reference evidence="1" key="1">
    <citation type="submission" date="2021-06" db="EMBL/GenBank/DDBJ databases">
        <authorList>
            <person name="Ellington A.J."/>
            <person name="Bryan N.C."/>
            <person name="Christner B.C."/>
            <person name="Reisch C.R."/>
        </authorList>
    </citation>
    <scope>NUCLEOTIDE SEQUENCE</scope>
    <source>
        <strain evidence="1">L6-1</strain>
    </source>
</reference>
<dbReference type="EMBL" id="CP076544">
    <property type="protein sequence ID" value="QWS33052.1"/>
    <property type="molecule type" value="Genomic_DNA"/>
</dbReference>
<evidence type="ECO:0000313" key="2">
    <source>
        <dbReference type="Proteomes" id="UP000681794"/>
    </source>
</evidence>
<evidence type="ECO:0000313" key="1">
    <source>
        <dbReference type="EMBL" id="QWS33052.1"/>
    </source>
</evidence>
<proteinExistence type="predicted"/>
<organism evidence="1 2">
    <name type="scientific">Curtobacterium aetherium</name>
    <dbReference type="NCBI Taxonomy" id="2841594"/>
    <lineage>
        <taxon>Bacteria</taxon>
        <taxon>Bacillati</taxon>
        <taxon>Actinomycetota</taxon>
        <taxon>Actinomycetes</taxon>
        <taxon>Micrococcales</taxon>
        <taxon>Microbacteriaceae</taxon>
        <taxon>Curtobacterium</taxon>
    </lineage>
</organism>